<sequence>MKSMKLKKCSRGYHLKQVWVGFESDAFGFNGVTSGAMFINEKWRKQQILELEVFSKRLELVLDQIKAHLEELGLWVGYEFRLLMPRHEEKGLHTVVNSGYGTHENTELKQTQQVMASTWILRAIPFNLNWKKRSSAQVETSVVQSQILGPGNKALNANASKQQESQVSAAAISPADLYRFVFVGIEEEKAEDTSY</sequence>
<name>A0AAD2A7S5_9LAMI</name>
<protein>
    <submittedName>
        <fullName evidence="1">Uncharacterized protein</fullName>
    </submittedName>
</protein>
<reference evidence="1" key="1">
    <citation type="submission" date="2023-05" db="EMBL/GenBank/DDBJ databases">
        <authorList>
            <person name="Huff M."/>
        </authorList>
    </citation>
    <scope>NUCLEOTIDE SEQUENCE</scope>
</reference>
<dbReference type="AlphaFoldDB" id="A0AAD2A7S5"/>
<evidence type="ECO:0000313" key="2">
    <source>
        <dbReference type="Proteomes" id="UP000834106"/>
    </source>
</evidence>
<gene>
    <name evidence="1" type="ORF">FPE_LOCUS30133</name>
</gene>
<evidence type="ECO:0000313" key="1">
    <source>
        <dbReference type="EMBL" id="CAI9782703.1"/>
    </source>
</evidence>
<proteinExistence type="predicted"/>
<keyword evidence="2" id="KW-1185">Reference proteome</keyword>
<organism evidence="1 2">
    <name type="scientific">Fraxinus pennsylvanica</name>
    <dbReference type="NCBI Taxonomy" id="56036"/>
    <lineage>
        <taxon>Eukaryota</taxon>
        <taxon>Viridiplantae</taxon>
        <taxon>Streptophyta</taxon>
        <taxon>Embryophyta</taxon>
        <taxon>Tracheophyta</taxon>
        <taxon>Spermatophyta</taxon>
        <taxon>Magnoliopsida</taxon>
        <taxon>eudicotyledons</taxon>
        <taxon>Gunneridae</taxon>
        <taxon>Pentapetalae</taxon>
        <taxon>asterids</taxon>
        <taxon>lamiids</taxon>
        <taxon>Lamiales</taxon>
        <taxon>Oleaceae</taxon>
        <taxon>Oleeae</taxon>
        <taxon>Fraxinus</taxon>
    </lineage>
</organism>
<accession>A0AAD2A7S5</accession>
<dbReference type="Proteomes" id="UP000834106">
    <property type="component" value="Chromosome 19"/>
</dbReference>
<dbReference type="EMBL" id="OU503054">
    <property type="protein sequence ID" value="CAI9782703.1"/>
    <property type="molecule type" value="Genomic_DNA"/>
</dbReference>